<name>A0A9D5JRV7_9BACT</name>
<comment type="caution">
    <text evidence="7">The sequence shown here is derived from an EMBL/GenBank/DDBJ whole genome shotgun (WGS) entry which is preliminary data.</text>
</comment>
<accession>A0A9D5JRV7</accession>
<dbReference type="PANTHER" id="PTHR46832">
    <property type="entry name" value="5'-METHYLTHIOADENOSINE/S-ADENOSYLHOMOCYSTEINE NUCLEOSIDASE"/>
    <property type="match status" value="1"/>
</dbReference>
<dbReference type="GO" id="GO:0009164">
    <property type="term" value="P:nucleoside catabolic process"/>
    <property type="evidence" value="ECO:0007669"/>
    <property type="project" value="InterPro"/>
</dbReference>
<dbReference type="GO" id="GO:0005829">
    <property type="term" value="C:cytosol"/>
    <property type="evidence" value="ECO:0007669"/>
    <property type="project" value="TreeGrafter"/>
</dbReference>
<dbReference type="AlphaFoldDB" id="A0A9D5JRV7"/>
<dbReference type="PANTHER" id="PTHR46832:SF1">
    <property type="entry name" value="5'-METHYLTHIOADENOSINE_S-ADENOSYLHOMOCYSTEINE NUCLEOSIDASE"/>
    <property type="match status" value="1"/>
</dbReference>
<keyword evidence="5" id="KW-0486">Methionine biosynthesis</keyword>
<dbReference type="SUPFAM" id="SSF53167">
    <property type="entry name" value="Purine and uridine phosphorylases"/>
    <property type="match status" value="1"/>
</dbReference>
<keyword evidence="7" id="KW-0326">Glycosidase</keyword>
<keyword evidence="3" id="KW-0028">Amino-acid biosynthesis</keyword>
<evidence type="ECO:0000256" key="3">
    <source>
        <dbReference type="ARBA" id="ARBA00022605"/>
    </source>
</evidence>
<dbReference type="InterPro" id="IPR000845">
    <property type="entry name" value="Nucleoside_phosphorylase_d"/>
</dbReference>
<dbReference type="GO" id="GO:0008782">
    <property type="term" value="F:adenosylhomocysteine nucleosidase activity"/>
    <property type="evidence" value="ECO:0007669"/>
    <property type="project" value="UniProtKB-EC"/>
</dbReference>
<keyword evidence="4 7" id="KW-0378">Hydrolase</keyword>
<dbReference type="InterPro" id="IPR010049">
    <property type="entry name" value="MTA_SAH_Nsdase"/>
</dbReference>
<evidence type="ECO:0000256" key="1">
    <source>
        <dbReference type="ARBA" id="ARBA00004945"/>
    </source>
</evidence>
<reference evidence="7" key="1">
    <citation type="submission" date="2019-11" db="EMBL/GenBank/DDBJ databases">
        <title>Microbial mats filling the niche in hypersaline microbial mats.</title>
        <authorList>
            <person name="Wong H.L."/>
            <person name="Macleod F.I."/>
            <person name="White R.A. III"/>
            <person name="Burns B.P."/>
        </authorList>
    </citation>
    <scope>NUCLEOTIDE SEQUENCE</scope>
    <source>
        <strain evidence="7">Rbin_158</strain>
    </source>
</reference>
<evidence type="ECO:0000313" key="7">
    <source>
        <dbReference type="EMBL" id="MBD3322990.1"/>
    </source>
</evidence>
<protein>
    <recommendedName>
        <fullName evidence="2">adenosylhomocysteine nucleosidase</fullName>
        <ecNumber evidence="2">3.2.2.9</ecNumber>
    </recommendedName>
</protein>
<dbReference type="GO" id="GO:0019284">
    <property type="term" value="P:L-methionine salvage from S-adenosylmethionine"/>
    <property type="evidence" value="ECO:0007669"/>
    <property type="project" value="TreeGrafter"/>
</dbReference>
<dbReference type="Pfam" id="PF01048">
    <property type="entry name" value="PNP_UDP_1"/>
    <property type="match status" value="1"/>
</dbReference>
<gene>
    <name evidence="7" type="primary">mtnN</name>
    <name evidence="7" type="ORF">GF339_00305</name>
</gene>
<dbReference type="GO" id="GO:0019509">
    <property type="term" value="P:L-methionine salvage from methylthioadenosine"/>
    <property type="evidence" value="ECO:0007669"/>
    <property type="project" value="InterPro"/>
</dbReference>
<evidence type="ECO:0000256" key="2">
    <source>
        <dbReference type="ARBA" id="ARBA00011974"/>
    </source>
</evidence>
<sequence length="288" mass="31788">MQHIAILCALQQEITPFIRHIPALQEMEWPGIARLWQGQHAGKTLTLVLSGIGKVHAAAAAQSVITHYAPDAVFSCGTAGSLDDQYQIGDIVVGQQTVQHDYGFVLPETFLPFTFRLLTKTKTPKFLKEFPADETLLNAAHQRESQWTPRSQVFYSTIVTGDQVIFSSAKRQALAQQFHATAVDMESAAIAQVCLLNHIPFLSIRGISDHADETIPIDTSHIDPNEFVSYASASVGEKFSLLTKAVMYFSQHPSEFVLSVQARQHMKLAAQNSAVFTLTLFHELPANS</sequence>
<dbReference type="Proteomes" id="UP000649604">
    <property type="component" value="Unassembled WGS sequence"/>
</dbReference>
<evidence type="ECO:0000259" key="6">
    <source>
        <dbReference type="Pfam" id="PF01048"/>
    </source>
</evidence>
<dbReference type="NCBIfam" id="TIGR01704">
    <property type="entry name" value="MTA_SAH-Nsdase"/>
    <property type="match status" value="1"/>
</dbReference>
<dbReference type="Gene3D" id="3.40.50.1580">
    <property type="entry name" value="Nucleoside phosphorylase domain"/>
    <property type="match status" value="1"/>
</dbReference>
<evidence type="ECO:0000256" key="5">
    <source>
        <dbReference type="ARBA" id="ARBA00023167"/>
    </source>
</evidence>
<evidence type="ECO:0000256" key="4">
    <source>
        <dbReference type="ARBA" id="ARBA00022801"/>
    </source>
</evidence>
<feature type="domain" description="Nucleoside phosphorylase" evidence="6">
    <location>
        <begin position="4"/>
        <end position="230"/>
    </location>
</feature>
<dbReference type="EC" id="3.2.2.9" evidence="2"/>
<dbReference type="InterPro" id="IPR035994">
    <property type="entry name" value="Nucleoside_phosphorylase_sf"/>
</dbReference>
<dbReference type="GO" id="GO:0008930">
    <property type="term" value="F:methylthioadenosine nucleosidase activity"/>
    <property type="evidence" value="ECO:0007669"/>
    <property type="project" value="InterPro"/>
</dbReference>
<comment type="pathway">
    <text evidence="1">Amino-acid biosynthesis; L-methionine biosynthesis via salvage pathway; S-methyl-5-thio-alpha-D-ribose 1-phosphate from S-methyl-5'-thioadenosine (hydrolase route): step 1/2.</text>
</comment>
<organism evidence="7 8">
    <name type="scientific">candidate division KSB3 bacterium</name>
    <dbReference type="NCBI Taxonomy" id="2044937"/>
    <lineage>
        <taxon>Bacteria</taxon>
        <taxon>candidate division KSB3</taxon>
    </lineage>
</organism>
<proteinExistence type="predicted"/>
<evidence type="ECO:0000313" key="8">
    <source>
        <dbReference type="Proteomes" id="UP000649604"/>
    </source>
</evidence>
<dbReference type="CDD" id="cd09008">
    <property type="entry name" value="MTAN"/>
    <property type="match status" value="1"/>
</dbReference>
<dbReference type="EMBL" id="WJJP01000007">
    <property type="protein sequence ID" value="MBD3322990.1"/>
    <property type="molecule type" value="Genomic_DNA"/>
</dbReference>